<evidence type="ECO:0000259" key="1">
    <source>
        <dbReference type="PROSITE" id="PS50304"/>
    </source>
</evidence>
<evidence type="ECO:0000313" key="2">
    <source>
        <dbReference type="EMBL" id="KDR19110.1"/>
    </source>
</evidence>
<dbReference type="GO" id="GO:0005737">
    <property type="term" value="C:cytoplasm"/>
    <property type="evidence" value="ECO:0007669"/>
    <property type="project" value="UniProtKB-ARBA"/>
</dbReference>
<keyword evidence="3" id="KW-1185">Reference proteome</keyword>
<gene>
    <name evidence="2" type="ORF">L798_06344</name>
</gene>
<dbReference type="InParanoid" id="A0A067R6S0"/>
<dbReference type="Gene3D" id="2.30.30.140">
    <property type="match status" value="3"/>
</dbReference>
<dbReference type="InterPro" id="IPR035437">
    <property type="entry name" value="SNase_OB-fold_sf"/>
</dbReference>
<proteinExistence type="predicted"/>
<dbReference type="EMBL" id="KK852661">
    <property type="protein sequence ID" value="KDR19110.1"/>
    <property type="molecule type" value="Genomic_DNA"/>
</dbReference>
<sequence length="670" mass="75027">MLKVDDVLFVKPVVKTSDGATLVLVDGELYEPAAAVVQEITPPPANSVPKKSSVADEAISETSPPFSPLENTLAKHTLQRPKQKLEMVSVKQTSFAVDGLKVGMQGGGQFRQHLTDEGFTVSILYPDVKEKYVELFEYQHRKCASAPVDKTYKPVVGDMVAAFAKIESEEENETWNRAYIMSIGSSSYRVNFCDVGLIGNVKTVKKLPQNLTLIPELAARCSVISCTSPKEKLWSAGSDRFLFMVTDVDETHKTTTCILRSLTNEELCKAVLKRWIPSVEDEGMKSIEIKNNDTVILQVFFDQKSLFVRPASKSSRDMFCQLIQDVGLHCIKAPELDHVPRKNEIVACKFVADGNYYRAKVLGVENQTAKVIYVDFGNLDCVTTDRLKPLPDALKKIPCMVVKVGLKDVVDKPMTKEASDFLSSLIGREVEMKLILAESYEDGVQLILPDGSSLSDKMNAVLEPGWKKAMAAGKDPTDCKVFTEHDIEYLELPVGQTIDFLVLHKLDGVNFMGCEANTEILVYVHRTMVEEMNNYCNSAPEKLYVPRNSELCLARFEDGLWYRAMCLEDRPSNEYNIIFLDFGNMARVDKTNIRRMVPDYVKIPAVAILCLLEGLDTSTETVKKRICELVQVNKTYKARIVSCYSPGAYVIEFPHVKEVLMNENLLPAKK</sequence>
<accession>A0A067R6S0</accession>
<dbReference type="Proteomes" id="UP000027135">
    <property type="component" value="Unassembled WGS sequence"/>
</dbReference>
<dbReference type="InterPro" id="IPR002999">
    <property type="entry name" value="Tudor"/>
</dbReference>
<organism evidence="2 3">
    <name type="scientific">Zootermopsis nevadensis</name>
    <name type="common">Dampwood termite</name>
    <dbReference type="NCBI Taxonomy" id="136037"/>
    <lineage>
        <taxon>Eukaryota</taxon>
        <taxon>Metazoa</taxon>
        <taxon>Ecdysozoa</taxon>
        <taxon>Arthropoda</taxon>
        <taxon>Hexapoda</taxon>
        <taxon>Insecta</taxon>
        <taxon>Pterygota</taxon>
        <taxon>Neoptera</taxon>
        <taxon>Polyneoptera</taxon>
        <taxon>Dictyoptera</taxon>
        <taxon>Blattodea</taxon>
        <taxon>Blattoidea</taxon>
        <taxon>Termitoidae</taxon>
        <taxon>Termopsidae</taxon>
        <taxon>Zootermopsis</taxon>
    </lineage>
</organism>
<dbReference type="STRING" id="136037.A0A067R6S0"/>
<dbReference type="SMART" id="SM00333">
    <property type="entry name" value="TUDOR"/>
    <property type="match status" value="3"/>
</dbReference>
<dbReference type="SUPFAM" id="SSF63748">
    <property type="entry name" value="Tudor/PWWP/MBT"/>
    <property type="match status" value="3"/>
</dbReference>
<feature type="domain" description="Tudor" evidence="1">
    <location>
        <begin position="545"/>
        <end position="603"/>
    </location>
</feature>
<dbReference type="PROSITE" id="PS50304">
    <property type="entry name" value="TUDOR"/>
    <property type="match status" value="2"/>
</dbReference>
<dbReference type="InterPro" id="IPR050621">
    <property type="entry name" value="Tudor_domain_containing"/>
</dbReference>
<reference evidence="2 3" key="1">
    <citation type="journal article" date="2014" name="Nat. Commun.">
        <title>Molecular traces of alternative social organization in a termite genome.</title>
        <authorList>
            <person name="Terrapon N."/>
            <person name="Li C."/>
            <person name="Robertson H.M."/>
            <person name="Ji L."/>
            <person name="Meng X."/>
            <person name="Booth W."/>
            <person name="Chen Z."/>
            <person name="Childers C.P."/>
            <person name="Glastad K.M."/>
            <person name="Gokhale K."/>
            <person name="Gowin J."/>
            <person name="Gronenberg W."/>
            <person name="Hermansen R.A."/>
            <person name="Hu H."/>
            <person name="Hunt B.G."/>
            <person name="Huylmans A.K."/>
            <person name="Khalil S.M."/>
            <person name="Mitchell R.D."/>
            <person name="Munoz-Torres M.C."/>
            <person name="Mustard J.A."/>
            <person name="Pan H."/>
            <person name="Reese J.T."/>
            <person name="Scharf M.E."/>
            <person name="Sun F."/>
            <person name="Vogel H."/>
            <person name="Xiao J."/>
            <person name="Yang W."/>
            <person name="Yang Z."/>
            <person name="Yang Z."/>
            <person name="Zhou J."/>
            <person name="Zhu J."/>
            <person name="Brent C.S."/>
            <person name="Elsik C.G."/>
            <person name="Goodisman M.A."/>
            <person name="Liberles D.A."/>
            <person name="Roe R.M."/>
            <person name="Vargo E.L."/>
            <person name="Vilcinskas A."/>
            <person name="Wang J."/>
            <person name="Bornberg-Bauer E."/>
            <person name="Korb J."/>
            <person name="Zhang G."/>
            <person name="Liebig J."/>
        </authorList>
    </citation>
    <scope>NUCLEOTIDE SEQUENCE [LARGE SCALE GENOMIC DNA]</scope>
    <source>
        <tissue evidence="2">Whole organism</tissue>
    </source>
</reference>
<dbReference type="eggNOG" id="KOG2039">
    <property type="taxonomic scope" value="Eukaryota"/>
</dbReference>
<dbReference type="FunFam" id="2.30.30.140:FF:000018">
    <property type="entry name" value="Serine/threonine-protein kinase 31"/>
    <property type="match status" value="1"/>
</dbReference>
<dbReference type="Pfam" id="PF00567">
    <property type="entry name" value="TUDOR"/>
    <property type="match status" value="3"/>
</dbReference>
<protein>
    <submittedName>
        <fullName evidence="2">Tudor domain-containing protein 1</fullName>
    </submittedName>
</protein>
<dbReference type="AlphaFoldDB" id="A0A067R6S0"/>
<name>A0A067R6S0_ZOONE</name>
<dbReference type="PANTHER" id="PTHR22948:SF29">
    <property type="entry name" value="FI02030P-RELATED"/>
    <property type="match status" value="1"/>
</dbReference>
<feature type="domain" description="Tudor" evidence="1">
    <location>
        <begin position="339"/>
        <end position="397"/>
    </location>
</feature>
<dbReference type="Gene3D" id="2.40.50.90">
    <property type="match status" value="1"/>
</dbReference>
<evidence type="ECO:0000313" key="3">
    <source>
        <dbReference type="Proteomes" id="UP000027135"/>
    </source>
</evidence>
<dbReference type="PANTHER" id="PTHR22948">
    <property type="entry name" value="TUDOR DOMAIN CONTAINING PROTEIN"/>
    <property type="match status" value="1"/>
</dbReference>
<dbReference type="OrthoDB" id="10023235at2759"/>